<gene>
    <name evidence="1" type="ORF">GMARGA_LOCUS14750</name>
</gene>
<protein>
    <submittedName>
        <fullName evidence="1">41862_t:CDS:1</fullName>
    </submittedName>
</protein>
<evidence type="ECO:0000313" key="1">
    <source>
        <dbReference type="EMBL" id="CAG8734852.1"/>
    </source>
</evidence>
<comment type="caution">
    <text evidence="1">The sequence shown here is derived from an EMBL/GenBank/DDBJ whole genome shotgun (WGS) entry which is preliminary data.</text>
</comment>
<keyword evidence="2" id="KW-1185">Reference proteome</keyword>
<evidence type="ECO:0000313" key="2">
    <source>
        <dbReference type="Proteomes" id="UP000789901"/>
    </source>
</evidence>
<organism evidence="1 2">
    <name type="scientific">Gigaspora margarita</name>
    <dbReference type="NCBI Taxonomy" id="4874"/>
    <lineage>
        <taxon>Eukaryota</taxon>
        <taxon>Fungi</taxon>
        <taxon>Fungi incertae sedis</taxon>
        <taxon>Mucoromycota</taxon>
        <taxon>Glomeromycotina</taxon>
        <taxon>Glomeromycetes</taxon>
        <taxon>Diversisporales</taxon>
        <taxon>Gigasporaceae</taxon>
        <taxon>Gigaspora</taxon>
    </lineage>
</organism>
<proteinExistence type="predicted"/>
<name>A0ABN7V801_GIGMA</name>
<reference evidence="1 2" key="1">
    <citation type="submission" date="2021-06" db="EMBL/GenBank/DDBJ databases">
        <authorList>
            <person name="Kallberg Y."/>
            <person name="Tangrot J."/>
            <person name="Rosling A."/>
        </authorList>
    </citation>
    <scope>NUCLEOTIDE SEQUENCE [LARGE SCALE GENOMIC DNA]</scope>
    <source>
        <strain evidence="1 2">120-4 pot B 10/14</strain>
    </source>
</reference>
<accession>A0ABN7V801</accession>
<dbReference type="EMBL" id="CAJVQB010009898">
    <property type="protein sequence ID" value="CAG8734852.1"/>
    <property type="molecule type" value="Genomic_DNA"/>
</dbReference>
<dbReference type="Proteomes" id="UP000789901">
    <property type="component" value="Unassembled WGS sequence"/>
</dbReference>
<feature type="non-terminal residue" evidence="1">
    <location>
        <position position="1"/>
    </location>
</feature>
<sequence length="347" mass="39834">YWEEPHSKWGNTDTWNHYFRKKIPNTTKQMSHNALSAELKVLIQKLKQGTRTSNKALVMQCDLKNTGKQSNSQKHPTIEELTFDPHIATLLLQYRRVLEEMKNHYVGQESQRGRHLSNMLKPAVNMSLLEPILMENQNKPIHHVVTILRNLITKEIVDDVSPGFKRWLERLWGVRTKEYYIIDTITALTAITSVIFYSSTPCRVEFETDGFSVHKDEMVVAAEAAFEYNRFLTAAYYLTEDEVNSSRLHIGLINGTTIHLEDDIASALKLVAYLRTIVCQDGISLKALLNKKKNIRNGTLLAALPRLPKRAVKSHPKSDIEFTPQSKRVRYVDVCLNNDTDIRYIGG</sequence>